<dbReference type="PROSITE" id="PS00197">
    <property type="entry name" value="2FE2S_FER_1"/>
    <property type="match status" value="1"/>
</dbReference>
<dbReference type="InterPro" id="IPR036884">
    <property type="entry name" value="2Fe-2S-bd_dom_sf"/>
</dbReference>
<dbReference type="Gene3D" id="1.10.150.120">
    <property type="entry name" value="[2Fe-2S]-binding domain"/>
    <property type="match status" value="1"/>
</dbReference>
<dbReference type="Gene3D" id="3.10.20.30">
    <property type="match status" value="1"/>
</dbReference>
<organism evidence="7 8">
    <name type="scientific">Komagataeibacter medellinensis</name>
    <dbReference type="NCBI Taxonomy" id="1177712"/>
    <lineage>
        <taxon>Bacteria</taxon>
        <taxon>Pseudomonadati</taxon>
        <taxon>Pseudomonadota</taxon>
        <taxon>Alphaproteobacteria</taxon>
        <taxon>Acetobacterales</taxon>
        <taxon>Acetobacteraceae</taxon>
        <taxon>Komagataeibacter</taxon>
    </lineage>
</organism>
<keyword evidence="2" id="KW-0479">Metal-binding</keyword>
<dbReference type="InterPro" id="IPR051452">
    <property type="entry name" value="Diverse_Oxidoreductases"/>
</dbReference>
<dbReference type="EMBL" id="QYAZ01000001">
    <property type="protein sequence ID" value="KAB8122923.1"/>
    <property type="molecule type" value="Genomic_DNA"/>
</dbReference>
<protein>
    <submittedName>
        <fullName evidence="7">(2Fe-2S)-binding protein</fullName>
    </submittedName>
</protein>
<comment type="caution">
    <text evidence="7">The sequence shown here is derived from an EMBL/GenBank/DDBJ whole genome shotgun (WGS) entry which is preliminary data.</text>
</comment>
<evidence type="ECO:0000256" key="4">
    <source>
        <dbReference type="ARBA" id="ARBA00023004"/>
    </source>
</evidence>
<dbReference type="Pfam" id="PF01799">
    <property type="entry name" value="Fer2_2"/>
    <property type="match status" value="1"/>
</dbReference>
<keyword evidence="5" id="KW-0411">Iron-sulfur</keyword>
<evidence type="ECO:0000313" key="8">
    <source>
        <dbReference type="Proteomes" id="UP000427842"/>
    </source>
</evidence>
<keyword evidence="4" id="KW-0408">Iron</keyword>
<dbReference type="SUPFAM" id="SSF54292">
    <property type="entry name" value="2Fe-2S ferredoxin-like"/>
    <property type="match status" value="1"/>
</dbReference>
<evidence type="ECO:0000256" key="5">
    <source>
        <dbReference type="ARBA" id="ARBA00023014"/>
    </source>
</evidence>
<dbReference type="PANTHER" id="PTHR44379">
    <property type="entry name" value="OXIDOREDUCTASE WITH IRON-SULFUR SUBUNIT"/>
    <property type="match status" value="1"/>
</dbReference>
<sequence length="176" mass="19152">MCSGAETEYEAVHHNPEGTMTVRVNGAPAPEARDPDISLVDFLREQCSAVSCRPACRVGRCGGCMVVLNGEAVNACLIRMWRFDGTDADIVTLEGIGHYPEGRILQEEMIAHTAFQCGYCAPGFLMAALPFLLGNNPQISDIPHVLTGNICRCTGYRSIVHALEQALIRLQKSRTC</sequence>
<dbReference type="InterPro" id="IPR006058">
    <property type="entry name" value="2Fe2S_fd_BS"/>
</dbReference>
<dbReference type="SUPFAM" id="SSF47741">
    <property type="entry name" value="CO dehydrogenase ISP C-domain like"/>
    <property type="match status" value="1"/>
</dbReference>
<dbReference type="Proteomes" id="UP000427842">
    <property type="component" value="Unassembled WGS sequence"/>
</dbReference>
<dbReference type="PROSITE" id="PS51085">
    <property type="entry name" value="2FE2S_FER_2"/>
    <property type="match status" value="1"/>
</dbReference>
<keyword evidence="3" id="KW-0560">Oxidoreductase</keyword>
<dbReference type="PANTHER" id="PTHR44379:SF5">
    <property type="entry name" value="OXIDOREDUCTASE WITH IRON-SULFUR SUBUNIT"/>
    <property type="match status" value="1"/>
</dbReference>
<feature type="domain" description="2Fe-2S ferredoxin-type" evidence="6">
    <location>
        <begin position="18"/>
        <end position="96"/>
    </location>
</feature>
<dbReference type="InterPro" id="IPR001041">
    <property type="entry name" value="2Fe-2S_ferredoxin-type"/>
</dbReference>
<accession>A0ABQ6VV11</accession>
<evidence type="ECO:0000256" key="2">
    <source>
        <dbReference type="ARBA" id="ARBA00022723"/>
    </source>
</evidence>
<keyword evidence="1" id="KW-0001">2Fe-2S</keyword>
<keyword evidence="8" id="KW-1185">Reference proteome</keyword>
<evidence type="ECO:0000256" key="3">
    <source>
        <dbReference type="ARBA" id="ARBA00023002"/>
    </source>
</evidence>
<evidence type="ECO:0000259" key="6">
    <source>
        <dbReference type="PROSITE" id="PS51085"/>
    </source>
</evidence>
<dbReference type="InterPro" id="IPR036010">
    <property type="entry name" value="2Fe-2S_ferredoxin-like_sf"/>
</dbReference>
<proteinExistence type="predicted"/>
<reference evidence="7 8" key="1">
    <citation type="submission" date="2018-09" db="EMBL/GenBank/DDBJ databases">
        <title>Genome sequence and characterization of the bcs clusters for the production of nanocellulose from the low pH resistant strain Komagataeibacter medellinensis ID13488.</title>
        <authorList>
            <person name="Hernandez-Arriaga A.M."/>
            <person name="Del Cerro C."/>
            <person name="Urbina L."/>
            <person name="Eceiza A."/>
            <person name="Retegi A."/>
            <person name="Prieto M.A."/>
        </authorList>
    </citation>
    <scope>NUCLEOTIDE SEQUENCE [LARGE SCALE GENOMIC DNA]</scope>
    <source>
        <strain evidence="7 8">ID13488</strain>
    </source>
</reference>
<evidence type="ECO:0000313" key="7">
    <source>
        <dbReference type="EMBL" id="KAB8122923.1"/>
    </source>
</evidence>
<dbReference type="InterPro" id="IPR012675">
    <property type="entry name" value="Beta-grasp_dom_sf"/>
</dbReference>
<gene>
    <name evidence="7" type="ORF">D3W54_00215</name>
</gene>
<name>A0ABQ6VV11_9PROT</name>
<dbReference type="InterPro" id="IPR002888">
    <property type="entry name" value="2Fe-2S-bd"/>
</dbReference>
<evidence type="ECO:0000256" key="1">
    <source>
        <dbReference type="ARBA" id="ARBA00022714"/>
    </source>
</evidence>